<dbReference type="InterPro" id="IPR031425">
    <property type="entry name" value="NPR1/NH1-interacting"/>
</dbReference>
<reference evidence="5" key="1">
    <citation type="submission" date="2020-10" db="EMBL/GenBank/DDBJ databases">
        <authorList>
            <person name="Han B."/>
            <person name="Lu T."/>
            <person name="Zhao Q."/>
            <person name="Huang X."/>
            <person name="Zhao Y."/>
        </authorList>
    </citation>
    <scope>NUCLEOTIDE SEQUENCE</scope>
</reference>
<feature type="compositionally biased region" description="Low complexity" evidence="4">
    <location>
        <begin position="46"/>
        <end position="65"/>
    </location>
</feature>
<keyword evidence="6" id="KW-1185">Reference proteome</keyword>
<evidence type="ECO:0000313" key="5">
    <source>
        <dbReference type="EMBL" id="CAD6272319.1"/>
    </source>
</evidence>
<sequence>MDGAPTPKAGSGGKAGLPVPARIDAGAGDGAATPSAQVTRKATTLPGPAVGASHAPAAATAAPGGESNGGGSGGEEEDDEQVKRFYSLLDNIRAMRGAYGSGSGGGTGALDDGVDTGGGSGARVKRLRRSEPPWRPAFRLEDFEEPKKTPTSRRAPRGRVGRSRRQRRTARGAAERAQTSPR</sequence>
<feature type="compositionally biased region" description="Low complexity" evidence="4">
    <location>
        <begin position="171"/>
        <end position="182"/>
    </location>
</feature>
<name>A0A811RP40_9POAL</name>
<proteinExistence type="inferred from homology"/>
<dbReference type="PANTHER" id="PTHR33669:SF4">
    <property type="entry name" value="NRR REPRESSOR HOMOLOG 2"/>
    <property type="match status" value="1"/>
</dbReference>
<feature type="compositionally biased region" description="Gly residues" evidence="4">
    <location>
        <begin position="99"/>
        <end position="108"/>
    </location>
</feature>
<evidence type="ECO:0000313" key="6">
    <source>
        <dbReference type="Proteomes" id="UP000604825"/>
    </source>
</evidence>
<dbReference type="OrthoDB" id="693542at2759"/>
<dbReference type="Proteomes" id="UP000604825">
    <property type="component" value="Unassembled WGS sequence"/>
</dbReference>
<dbReference type="Pfam" id="PF15699">
    <property type="entry name" value="NPR1_interact"/>
    <property type="match status" value="1"/>
</dbReference>
<evidence type="ECO:0000256" key="4">
    <source>
        <dbReference type="SAM" id="MobiDB-lite"/>
    </source>
</evidence>
<feature type="region of interest" description="Disordered" evidence="4">
    <location>
        <begin position="1"/>
        <end position="85"/>
    </location>
</feature>
<dbReference type="GO" id="GO:0005634">
    <property type="term" value="C:nucleus"/>
    <property type="evidence" value="ECO:0007669"/>
    <property type="project" value="UniProtKB-SubCell"/>
</dbReference>
<feature type="region of interest" description="Disordered" evidence="4">
    <location>
        <begin position="97"/>
        <end position="182"/>
    </location>
</feature>
<feature type="compositionally biased region" description="Basic and acidic residues" evidence="4">
    <location>
        <begin position="138"/>
        <end position="148"/>
    </location>
</feature>
<evidence type="ECO:0000256" key="1">
    <source>
        <dbReference type="ARBA" id="ARBA00004123"/>
    </source>
</evidence>
<accession>A0A811RP40</accession>
<dbReference type="AlphaFoldDB" id="A0A811RP40"/>
<comment type="similarity">
    <text evidence="2">Belongs to the NPR1-interactor family.</text>
</comment>
<comment type="caution">
    <text evidence="5">The sequence shown here is derived from an EMBL/GenBank/DDBJ whole genome shotgun (WGS) entry which is preliminary data.</text>
</comment>
<protein>
    <submittedName>
        <fullName evidence="5">Uncharacterized protein</fullName>
    </submittedName>
</protein>
<evidence type="ECO:0000256" key="3">
    <source>
        <dbReference type="ARBA" id="ARBA00023242"/>
    </source>
</evidence>
<keyword evidence="3" id="KW-0539">Nucleus</keyword>
<feature type="compositionally biased region" description="Basic residues" evidence="4">
    <location>
        <begin position="150"/>
        <end position="170"/>
    </location>
</feature>
<evidence type="ECO:0000256" key="2">
    <source>
        <dbReference type="ARBA" id="ARBA00009937"/>
    </source>
</evidence>
<organism evidence="5 6">
    <name type="scientific">Miscanthus lutarioriparius</name>
    <dbReference type="NCBI Taxonomy" id="422564"/>
    <lineage>
        <taxon>Eukaryota</taxon>
        <taxon>Viridiplantae</taxon>
        <taxon>Streptophyta</taxon>
        <taxon>Embryophyta</taxon>
        <taxon>Tracheophyta</taxon>
        <taxon>Spermatophyta</taxon>
        <taxon>Magnoliopsida</taxon>
        <taxon>Liliopsida</taxon>
        <taxon>Poales</taxon>
        <taxon>Poaceae</taxon>
        <taxon>PACMAD clade</taxon>
        <taxon>Panicoideae</taxon>
        <taxon>Andropogonodae</taxon>
        <taxon>Andropogoneae</taxon>
        <taxon>Saccharinae</taxon>
        <taxon>Miscanthus</taxon>
    </lineage>
</organism>
<dbReference type="EMBL" id="CAJGYO010000016">
    <property type="protein sequence ID" value="CAD6272319.1"/>
    <property type="molecule type" value="Genomic_DNA"/>
</dbReference>
<dbReference type="PANTHER" id="PTHR33669">
    <property type="entry name" value="PROTEIN NEGATIVE REGULATOR OF RESISTANCE"/>
    <property type="match status" value="1"/>
</dbReference>
<comment type="subcellular location">
    <subcellularLocation>
        <location evidence="1">Nucleus</location>
    </subcellularLocation>
</comment>
<dbReference type="GO" id="GO:0010112">
    <property type="term" value="P:regulation of systemic acquired resistance"/>
    <property type="evidence" value="ECO:0007669"/>
    <property type="project" value="InterPro"/>
</dbReference>
<gene>
    <name evidence="5" type="ORF">NCGR_LOCUS55594</name>
</gene>